<comment type="caution">
    <text evidence="2">The sequence shown here is derived from an EMBL/GenBank/DDBJ whole genome shotgun (WGS) entry which is preliminary data.</text>
</comment>
<sequence length="178" mass="18364">MAKRKAKKKSHPPPPSSPIRPRNLCSPPSTKKLARSSSLPPLSRVVDLASLEGPNWMVDLDSGPLPSGLDSSGAALTAAGSAASYHALVASGATPSQQLSPQLQPLEFSPTLSEMFAPVNMDSPRDSDYDGSPSSISASSSHYGSSVLAMSELSPVSSAPAFVEDPSNLPAASMDYGQ</sequence>
<feature type="compositionally biased region" description="Low complexity" evidence="1">
    <location>
        <begin position="130"/>
        <end position="141"/>
    </location>
</feature>
<reference evidence="2" key="1">
    <citation type="submission" date="2022-11" db="EMBL/GenBank/DDBJ databases">
        <authorList>
            <person name="Hyden B.L."/>
            <person name="Feng K."/>
            <person name="Yates T."/>
            <person name="Jawdy S."/>
            <person name="Smart L.B."/>
            <person name="Muchero W."/>
        </authorList>
    </citation>
    <scope>NUCLEOTIDE SEQUENCE</scope>
    <source>
        <tissue evidence="2">Shoot tip</tissue>
    </source>
</reference>
<evidence type="ECO:0000256" key="1">
    <source>
        <dbReference type="SAM" id="MobiDB-lite"/>
    </source>
</evidence>
<dbReference type="EMBL" id="JAPFFK010001298">
    <property type="protein sequence ID" value="KAJ6670062.1"/>
    <property type="molecule type" value="Genomic_DNA"/>
</dbReference>
<feature type="region of interest" description="Disordered" evidence="1">
    <location>
        <begin position="1"/>
        <end position="42"/>
    </location>
</feature>
<reference evidence="2" key="2">
    <citation type="journal article" date="2023" name="Int. J. Mol. Sci.">
        <title>De Novo Assembly and Annotation of 11 Diverse Shrub Willow (Salix) Genomes Reveals Novel Gene Organization in Sex-Linked Regions.</title>
        <authorList>
            <person name="Hyden B."/>
            <person name="Feng K."/>
            <person name="Yates T.B."/>
            <person name="Jawdy S."/>
            <person name="Cereghino C."/>
            <person name="Smart L.B."/>
            <person name="Muchero W."/>
        </authorList>
    </citation>
    <scope>NUCLEOTIDE SEQUENCE</scope>
    <source>
        <tissue evidence="2">Shoot tip</tissue>
    </source>
</reference>
<dbReference type="Proteomes" id="UP001151532">
    <property type="component" value="Unassembled WGS sequence"/>
</dbReference>
<feature type="compositionally biased region" description="Basic residues" evidence="1">
    <location>
        <begin position="1"/>
        <end position="11"/>
    </location>
</feature>
<organism evidence="2 3">
    <name type="scientific">Salix purpurea</name>
    <name type="common">Purple osier willow</name>
    <dbReference type="NCBI Taxonomy" id="77065"/>
    <lineage>
        <taxon>Eukaryota</taxon>
        <taxon>Viridiplantae</taxon>
        <taxon>Streptophyta</taxon>
        <taxon>Embryophyta</taxon>
        <taxon>Tracheophyta</taxon>
        <taxon>Spermatophyta</taxon>
        <taxon>Magnoliopsida</taxon>
        <taxon>eudicotyledons</taxon>
        <taxon>Gunneridae</taxon>
        <taxon>Pentapetalae</taxon>
        <taxon>rosids</taxon>
        <taxon>fabids</taxon>
        <taxon>Malpighiales</taxon>
        <taxon>Salicaceae</taxon>
        <taxon>Saliceae</taxon>
        <taxon>Salix</taxon>
    </lineage>
</organism>
<protein>
    <submittedName>
        <fullName evidence="2">Uncharacterized protein</fullName>
    </submittedName>
</protein>
<gene>
    <name evidence="2" type="ORF">OIU79_003674</name>
</gene>
<evidence type="ECO:0000313" key="3">
    <source>
        <dbReference type="Proteomes" id="UP001151532"/>
    </source>
</evidence>
<evidence type="ECO:0000313" key="2">
    <source>
        <dbReference type="EMBL" id="KAJ6670062.1"/>
    </source>
</evidence>
<dbReference type="AlphaFoldDB" id="A0A9Q0NHG7"/>
<keyword evidence="3" id="KW-1185">Reference proteome</keyword>
<feature type="region of interest" description="Disordered" evidence="1">
    <location>
        <begin position="159"/>
        <end position="178"/>
    </location>
</feature>
<accession>A0A9Q0NHG7</accession>
<proteinExistence type="predicted"/>
<feature type="region of interest" description="Disordered" evidence="1">
    <location>
        <begin position="117"/>
        <end position="141"/>
    </location>
</feature>
<name>A0A9Q0NHG7_SALPP</name>